<reference evidence="1" key="1">
    <citation type="submission" date="2022-06" db="EMBL/GenBank/DDBJ databases">
        <title>Uncovering the hologenomic basis of an extraordinary plant invasion.</title>
        <authorList>
            <person name="Bieker V.C."/>
            <person name="Martin M.D."/>
            <person name="Gilbert T."/>
            <person name="Hodgins K."/>
            <person name="Battlay P."/>
            <person name="Petersen B."/>
            <person name="Wilson J."/>
        </authorList>
    </citation>
    <scope>NUCLEOTIDE SEQUENCE</scope>
    <source>
        <strain evidence="1">AA19_3_7</strain>
        <tissue evidence="1">Leaf</tissue>
    </source>
</reference>
<dbReference type="EMBL" id="JAMZMK010009379">
    <property type="protein sequence ID" value="KAI7736096.1"/>
    <property type="molecule type" value="Genomic_DNA"/>
</dbReference>
<protein>
    <submittedName>
        <fullName evidence="1">Uncharacterized protein</fullName>
    </submittedName>
</protein>
<dbReference type="AlphaFoldDB" id="A0AAD5C683"/>
<gene>
    <name evidence="1" type="ORF">M8C21_018022</name>
</gene>
<sequence>MADNHQHRFCFITTCKSSSLLKERECHTH</sequence>
<accession>A0AAD5C683</accession>
<evidence type="ECO:0000313" key="2">
    <source>
        <dbReference type="Proteomes" id="UP001206925"/>
    </source>
</evidence>
<comment type="caution">
    <text evidence="1">The sequence shown here is derived from an EMBL/GenBank/DDBJ whole genome shotgun (WGS) entry which is preliminary data.</text>
</comment>
<keyword evidence="2" id="KW-1185">Reference proteome</keyword>
<dbReference type="Proteomes" id="UP001206925">
    <property type="component" value="Unassembled WGS sequence"/>
</dbReference>
<proteinExistence type="predicted"/>
<organism evidence="1 2">
    <name type="scientific">Ambrosia artemisiifolia</name>
    <name type="common">Common ragweed</name>
    <dbReference type="NCBI Taxonomy" id="4212"/>
    <lineage>
        <taxon>Eukaryota</taxon>
        <taxon>Viridiplantae</taxon>
        <taxon>Streptophyta</taxon>
        <taxon>Embryophyta</taxon>
        <taxon>Tracheophyta</taxon>
        <taxon>Spermatophyta</taxon>
        <taxon>Magnoliopsida</taxon>
        <taxon>eudicotyledons</taxon>
        <taxon>Gunneridae</taxon>
        <taxon>Pentapetalae</taxon>
        <taxon>asterids</taxon>
        <taxon>campanulids</taxon>
        <taxon>Asterales</taxon>
        <taxon>Asteraceae</taxon>
        <taxon>Asteroideae</taxon>
        <taxon>Heliantheae alliance</taxon>
        <taxon>Heliantheae</taxon>
        <taxon>Ambrosia</taxon>
    </lineage>
</organism>
<name>A0AAD5C683_AMBAR</name>
<evidence type="ECO:0000313" key="1">
    <source>
        <dbReference type="EMBL" id="KAI7736096.1"/>
    </source>
</evidence>